<feature type="region of interest" description="Disordered" evidence="1">
    <location>
        <begin position="1"/>
        <end position="38"/>
    </location>
</feature>
<dbReference type="EMBL" id="DVLP01000332">
    <property type="protein sequence ID" value="HIT76169.1"/>
    <property type="molecule type" value="Genomic_DNA"/>
</dbReference>
<protein>
    <submittedName>
        <fullName evidence="3">DUF1707 domain-containing protein</fullName>
    </submittedName>
</protein>
<dbReference type="PANTHER" id="PTHR40763">
    <property type="entry name" value="MEMBRANE PROTEIN-RELATED"/>
    <property type="match status" value="1"/>
</dbReference>
<dbReference type="InterPro" id="IPR012551">
    <property type="entry name" value="DUF1707_SHOCT-like"/>
</dbReference>
<gene>
    <name evidence="3" type="ORF">IAA98_11330</name>
</gene>
<evidence type="ECO:0000313" key="4">
    <source>
        <dbReference type="Proteomes" id="UP000886842"/>
    </source>
</evidence>
<accession>A0A9D1GZ62</accession>
<evidence type="ECO:0000256" key="1">
    <source>
        <dbReference type="SAM" id="MobiDB-lite"/>
    </source>
</evidence>
<feature type="domain" description="DUF1707" evidence="2">
    <location>
        <begin position="11"/>
        <end position="63"/>
    </location>
</feature>
<dbReference type="PANTHER" id="PTHR40763:SF5">
    <property type="entry name" value="MEMBRANE PROTEIN"/>
    <property type="match status" value="1"/>
</dbReference>
<reference evidence="3" key="2">
    <citation type="journal article" date="2021" name="PeerJ">
        <title>Extensive microbial diversity within the chicken gut microbiome revealed by metagenomics and culture.</title>
        <authorList>
            <person name="Gilroy R."/>
            <person name="Ravi A."/>
            <person name="Getino M."/>
            <person name="Pursley I."/>
            <person name="Horton D.L."/>
            <person name="Alikhan N.F."/>
            <person name="Baker D."/>
            <person name="Gharbi K."/>
            <person name="Hall N."/>
            <person name="Watson M."/>
            <person name="Adriaenssens E.M."/>
            <person name="Foster-Nyarko E."/>
            <person name="Jarju S."/>
            <person name="Secka A."/>
            <person name="Antonio M."/>
            <person name="Oren A."/>
            <person name="Chaudhuri R.R."/>
            <person name="La Ragione R."/>
            <person name="Hildebrand F."/>
            <person name="Pallen M.J."/>
        </authorList>
    </citation>
    <scope>NUCLEOTIDE SEQUENCE</scope>
    <source>
        <strain evidence="3">ChiGjej1B1-24693</strain>
    </source>
</reference>
<evidence type="ECO:0000313" key="3">
    <source>
        <dbReference type="EMBL" id="HIT76169.1"/>
    </source>
</evidence>
<feature type="compositionally biased region" description="Basic and acidic residues" evidence="1">
    <location>
        <begin position="13"/>
        <end position="38"/>
    </location>
</feature>
<evidence type="ECO:0000259" key="2">
    <source>
        <dbReference type="Pfam" id="PF08044"/>
    </source>
</evidence>
<dbReference type="AlphaFoldDB" id="A0A9D1GZ62"/>
<proteinExistence type="predicted"/>
<organism evidence="3 4">
    <name type="scientific">Candidatus Avipropionibacterium avicola</name>
    <dbReference type="NCBI Taxonomy" id="2840701"/>
    <lineage>
        <taxon>Bacteria</taxon>
        <taxon>Bacillati</taxon>
        <taxon>Actinomycetota</taxon>
        <taxon>Actinomycetes</taxon>
        <taxon>Propionibacteriales</taxon>
        <taxon>Propionibacteriaceae</taxon>
        <taxon>Propionibacteriaceae incertae sedis</taxon>
        <taxon>Candidatus Avipropionibacterium</taxon>
    </lineage>
</organism>
<reference evidence="3" key="1">
    <citation type="submission" date="2020-10" db="EMBL/GenBank/DDBJ databases">
        <authorList>
            <person name="Gilroy R."/>
        </authorList>
    </citation>
    <scope>NUCLEOTIDE SEQUENCE</scope>
    <source>
        <strain evidence="3">ChiGjej1B1-24693</strain>
    </source>
</reference>
<name>A0A9D1GZ62_9ACTN</name>
<dbReference type="Pfam" id="PF08044">
    <property type="entry name" value="DUF1707"/>
    <property type="match status" value="1"/>
</dbReference>
<sequence length="219" mass="23444">MSTQDQPARRLRAGHDDRGRVLDAIQRAHDDGRLTDDELSERRNRAARAVYVDELPELLDDLPEYEGWQQLPPTNNALVVPADPTLDAAGARTPVPRREALPATAEPDAGFSVTVMSGRDVALEPGTTDLANFAWWGGNNYDLTRAMGPGRTVTLSLSAVMAGSDIRVPSGVRVIDRSIAIMAGNEVSAGAQGDGSNGTLILKGFLWWAGNTVELADGE</sequence>
<dbReference type="Proteomes" id="UP000886842">
    <property type="component" value="Unassembled WGS sequence"/>
</dbReference>
<comment type="caution">
    <text evidence="3">The sequence shown here is derived from an EMBL/GenBank/DDBJ whole genome shotgun (WGS) entry which is preliminary data.</text>
</comment>